<dbReference type="STRING" id="1798401.A2363_05170"/>
<protein>
    <submittedName>
        <fullName evidence="1">Uncharacterized protein</fullName>
    </submittedName>
</protein>
<evidence type="ECO:0000313" key="2">
    <source>
        <dbReference type="Proteomes" id="UP000176186"/>
    </source>
</evidence>
<reference evidence="1 2" key="1">
    <citation type="journal article" date="2016" name="Nat. Commun.">
        <title>Thousands of microbial genomes shed light on interconnected biogeochemical processes in an aquifer system.</title>
        <authorList>
            <person name="Anantharaman K."/>
            <person name="Brown C.T."/>
            <person name="Hug L.A."/>
            <person name="Sharon I."/>
            <person name="Castelle C.J."/>
            <person name="Probst A.J."/>
            <person name="Thomas B.C."/>
            <person name="Singh A."/>
            <person name="Wilkins M.J."/>
            <person name="Karaoz U."/>
            <person name="Brodie E.L."/>
            <person name="Williams K.H."/>
            <person name="Hubbard S.S."/>
            <person name="Banfield J.F."/>
        </authorList>
    </citation>
    <scope>NUCLEOTIDE SEQUENCE [LARGE SCALE GENOMIC DNA]</scope>
</reference>
<organism evidence="1 2">
    <name type="scientific">Candidatus Gottesmanbacteria bacterium RIFOXYB1_FULL_47_11</name>
    <dbReference type="NCBI Taxonomy" id="1798401"/>
    <lineage>
        <taxon>Bacteria</taxon>
        <taxon>Candidatus Gottesmaniibacteriota</taxon>
    </lineage>
</organism>
<accession>A0A1F6BFT2</accession>
<name>A0A1F6BFT2_9BACT</name>
<sequence>MTPDDLRQQIELQIVELIKAKLADGSMTEERAQQASQTVLDSLKPGMSLEELYQAVGRLDDVVQELAPVVLPIMKQYEKEIVQPISANVSALIRQGQYDAAAKLAHKAIASDVKLEWTGSGKPSS</sequence>
<proteinExistence type="predicted"/>
<comment type="caution">
    <text evidence="1">The sequence shown here is derived from an EMBL/GenBank/DDBJ whole genome shotgun (WGS) entry which is preliminary data.</text>
</comment>
<gene>
    <name evidence="1" type="ORF">A2363_05170</name>
</gene>
<dbReference type="AlphaFoldDB" id="A0A1F6BFT2"/>
<evidence type="ECO:0000313" key="1">
    <source>
        <dbReference type="EMBL" id="OGG35632.1"/>
    </source>
</evidence>
<dbReference type="Proteomes" id="UP000176186">
    <property type="component" value="Unassembled WGS sequence"/>
</dbReference>
<dbReference type="EMBL" id="MFKE01000011">
    <property type="protein sequence ID" value="OGG35632.1"/>
    <property type="molecule type" value="Genomic_DNA"/>
</dbReference>